<keyword evidence="3" id="KW-0808">Transferase</keyword>
<dbReference type="Proteomes" id="UP001151760">
    <property type="component" value="Unassembled WGS sequence"/>
</dbReference>
<evidence type="ECO:0000259" key="2">
    <source>
        <dbReference type="Pfam" id="PF13966"/>
    </source>
</evidence>
<organism evidence="3 4">
    <name type="scientific">Tanacetum coccineum</name>
    <dbReference type="NCBI Taxonomy" id="301880"/>
    <lineage>
        <taxon>Eukaryota</taxon>
        <taxon>Viridiplantae</taxon>
        <taxon>Streptophyta</taxon>
        <taxon>Embryophyta</taxon>
        <taxon>Tracheophyta</taxon>
        <taxon>Spermatophyta</taxon>
        <taxon>Magnoliopsida</taxon>
        <taxon>eudicotyledons</taxon>
        <taxon>Gunneridae</taxon>
        <taxon>Pentapetalae</taxon>
        <taxon>asterids</taxon>
        <taxon>campanulids</taxon>
        <taxon>Asterales</taxon>
        <taxon>Asteraceae</taxon>
        <taxon>Asteroideae</taxon>
        <taxon>Anthemideae</taxon>
        <taxon>Anthemidinae</taxon>
        <taxon>Tanacetum</taxon>
    </lineage>
</organism>
<comment type="caution">
    <text evidence="3">The sequence shown here is derived from an EMBL/GenBank/DDBJ whole genome shotgun (WGS) entry which is preliminary data.</text>
</comment>
<evidence type="ECO:0000256" key="1">
    <source>
        <dbReference type="SAM" id="MobiDB-lite"/>
    </source>
</evidence>
<reference evidence="3" key="2">
    <citation type="submission" date="2022-01" db="EMBL/GenBank/DDBJ databases">
        <authorList>
            <person name="Yamashiro T."/>
            <person name="Shiraishi A."/>
            <person name="Satake H."/>
            <person name="Nakayama K."/>
        </authorList>
    </citation>
    <scope>NUCLEOTIDE SEQUENCE</scope>
</reference>
<evidence type="ECO:0000313" key="4">
    <source>
        <dbReference type="Proteomes" id="UP001151760"/>
    </source>
</evidence>
<feature type="compositionally biased region" description="Polar residues" evidence="1">
    <location>
        <begin position="549"/>
        <end position="558"/>
    </location>
</feature>
<name>A0ABQ4Y565_9ASTR</name>
<feature type="domain" description="Reverse transcriptase zinc-binding" evidence="2">
    <location>
        <begin position="350"/>
        <end position="432"/>
    </location>
</feature>
<proteinExistence type="predicted"/>
<dbReference type="InterPro" id="IPR052343">
    <property type="entry name" value="Retrotransposon-Effector_Assoc"/>
</dbReference>
<dbReference type="InterPro" id="IPR026960">
    <property type="entry name" value="RVT-Znf"/>
</dbReference>
<keyword evidence="3" id="KW-0548">Nucleotidyltransferase</keyword>
<feature type="region of interest" description="Disordered" evidence="1">
    <location>
        <begin position="548"/>
        <end position="571"/>
    </location>
</feature>
<accession>A0ABQ4Y565</accession>
<dbReference type="GO" id="GO:0003964">
    <property type="term" value="F:RNA-directed DNA polymerase activity"/>
    <property type="evidence" value="ECO:0007669"/>
    <property type="project" value="UniProtKB-KW"/>
</dbReference>
<dbReference type="PANTHER" id="PTHR46890:SF50">
    <property type="entry name" value="RNA-DIRECTED DNA POLYMERASE, EUKARYOTA, REVERSE TRANSCRIPTASE ZINC-BINDING DOMAIN PROTEIN-RELATED"/>
    <property type="match status" value="1"/>
</dbReference>
<dbReference type="EMBL" id="BQNB010010069">
    <property type="protein sequence ID" value="GJS72292.1"/>
    <property type="molecule type" value="Genomic_DNA"/>
</dbReference>
<sequence>MELVLEQTQQGTSNEVSVSAEGVKELKRKVKIKGEKKEALLTLRQKLDLERLVSYDEIKYAVWDCGTNKSPRPDGFTFKFYRRYWNIIDHDVVAAVNLFFELGYFPPGCNSSFIALIPKNQEAKMVKDFRPISLIGSMYKIITNVLANRYWNIIDHDVVAAVNLFFELGYFPPGCNSSFIALIPKNQEAKMVKDFRPISLIGSMYKIITKVLANRLCLVISDLLLGLLVAQRFKAPLIYLGFRFFSDGTSLWSRFIIAIHGVRGTLDTSIIVSKRSSWLDIVREFKDLSNNVWLQSCWISSLIASIRRHPQGGVEEEQLQQLIESTSSIILPNSRDRWIWRLDSSGEFLVKSARNFIDDSFLPKMETPTRWVKTIPIKINIFAWKVFLDKLPTRLNLSLCGIDIPSIICPLCSITVESTSHLFFSCHLARQLLIKVARWWELEIYDFATYDEWIFWLTNLRVSKGFKNVFEGVCYTTWWVIWKFLNQVLFGNNFPRLDLLFDEIVRLSFNWVSSRCKPSLDWNSWMKNPSSIRVETSRAAREKLKIESVKSSNESSLNEIEPEVEPKLELA</sequence>
<dbReference type="PANTHER" id="PTHR46890">
    <property type="entry name" value="NON-LTR RETROLELEMENT REVERSE TRANSCRIPTASE-LIKE PROTEIN-RELATED"/>
    <property type="match status" value="1"/>
</dbReference>
<dbReference type="Pfam" id="PF13966">
    <property type="entry name" value="zf-RVT"/>
    <property type="match status" value="1"/>
</dbReference>
<keyword evidence="3" id="KW-0695">RNA-directed DNA polymerase</keyword>
<gene>
    <name evidence="3" type="ORF">Tco_0705133</name>
</gene>
<evidence type="ECO:0000313" key="3">
    <source>
        <dbReference type="EMBL" id="GJS72292.1"/>
    </source>
</evidence>
<protein>
    <submittedName>
        <fullName evidence="3">RNA-directed DNA polymerase, eukaryota</fullName>
    </submittedName>
</protein>
<keyword evidence="4" id="KW-1185">Reference proteome</keyword>
<reference evidence="3" key="1">
    <citation type="journal article" date="2022" name="Int. J. Mol. Sci.">
        <title>Draft Genome of Tanacetum Coccineum: Genomic Comparison of Closely Related Tanacetum-Family Plants.</title>
        <authorList>
            <person name="Yamashiro T."/>
            <person name="Shiraishi A."/>
            <person name="Nakayama K."/>
            <person name="Satake H."/>
        </authorList>
    </citation>
    <scope>NUCLEOTIDE SEQUENCE</scope>
</reference>